<keyword evidence="3" id="KW-1185">Reference proteome</keyword>
<name>X6N3B4_RETFI</name>
<proteinExistence type="predicted"/>
<dbReference type="AlphaFoldDB" id="X6N3B4"/>
<feature type="coiled-coil region" evidence="1">
    <location>
        <begin position="17"/>
        <end position="84"/>
    </location>
</feature>
<evidence type="ECO:0000256" key="1">
    <source>
        <dbReference type="SAM" id="Coils"/>
    </source>
</evidence>
<evidence type="ECO:0000313" key="3">
    <source>
        <dbReference type="Proteomes" id="UP000023152"/>
    </source>
</evidence>
<gene>
    <name evidence="2" type="ORF">RFI_16972</name>
</gene>
<comment type="caution">
    <text evidence="2">The sequence shown here is derived from an EMBL/GenBank/DDBJ whole genome shotgun (WGS) entry which is preliminary data.</text>
</comment>
<sequence length="304" mass="34977">AKPKSKMSNYRLKDKIEGKLEASIDQQKKVLRQMQQELNTTSKQIRIQLMMDQKLANDVFEKVLDDLQQQIEIQQQLLRVALQQHQTWLGDVAYWEDALENQYWKCKTDAESKALLRKVNNFITIAYASAKFCKHFVNIDHTLQNVLHSIGFCVLSLLILRYDRVPLTQKIAGSLTGKAALKPINVVAKIVKKLGESANEKERKPQNNDVSVASKENNKLKKNFILRVEFDPPKDDSSQISGYVVQLIQRDFEPKISEVGREERYLEIELPQELKRWCGDVWVQSQNDVGLGEATHIAVDLAIY</sequence>
<dbReference type="EMBL" id="ASPP01012809">
    <property type="protein sequence ID" value="ETO20244.1"/>
    <property type="molecule type" value="Genomic_DNA"/>
</dbReference>
<protein>
    <submittedName>
        <fullName evidence="2">Uncharacterized protein</fullName>
    </submittedName>
</protein>
<keyword evidence="1" id="KW-0175">Coiled coil</keyword>
<organism evidence="2 3">
    <name type="scientific">Reticulomyxa filosa</name>
    <dbReference type="NCBI Taxonomy" id="46433"/>
    <lineage>
        <taxon>Eukaryota</taxon>
        <taxon>Sar</taxon>
        <taxon>Rhizaria</taxon>
        <taxon>Retaria</taxon>
        <taxon>Foraminifera</taxon>
        <taxon>Monothalamids</taxon>
        <taxon>Reticulomyxidae</taxon>
        <taxon>Reticulomyxa</taxon>
    </lineage>
</organism>
<feature type="non-terminal residue" evidence="2">
    <location>
        <position position="1"/>
    </location>
</feature>
<reference evidence="2 3" key="1">
    <citation type="journal article" date="2013" name="Curr. Biol.">
        <title>The Genome of the Foraminiferan Reticulomyxa filosa.</title>
        <authorList>
            <person name="Glockner G."/>
            <person name="Hulsmann N."/>
            <person name="Schleicher M."/>
            <person name="Noegel A.A."/>
            <person name="Eichinger L."/>
            <person name="Gallinger C."/>
            <person name="Pawlowski J."/>
            <person name="Sierra R."/>
            <person name="Euteneuer U."/>
            <person name="Pillet L."/>
            <person name="Moustafa A."/>
            <person name="Platzer M."/>
            <person name="Groth M."/>
            <person name="Szafranski K."/>
            <person name="Schliwa M."/>
        </authorList>
    </citation>
    <scope>NUCLEOTIDE SEQUENCE [LARGE SCALE GENOMIC DNA]</scope>
</reference>
<accession>X6N3B4</accession>
<dbReference type="Proteomes" id="UP000023152">
    <property type="component" value="Unassembled WGS sequence"/>
</dbReference>
<evidence type="ECO:0000313" key="2">
    <source>
        <dbReference type="EMBL" id="ETO20244.1"/>
    </source>
</evidence>